<feature type="domain" description="Zn(2)-C6 fungal-type" evidence="6">
    <location>
        <begin position="16"/>
        <end position="47"/>
    </location>
</feature>
<keyword evidence="4" id="KW-0804">Transcription</keyword>
<dbReference type="SUPFAM" id="SSF57701">
    <property type="entry name" value="Zn2/Cys6 DNA-binding domain"/>
    <property type="match status" value="1"/>
</dbReference>
<dbReference type="InterPro" id="IPR050675">
    <property type="entry name" value="OAF3"/>
</dbReference>
<dbReference type="GO" id="GO:0008270">
    <property type="term" value="F:zinc ion binding"/>
    <property type="evidence" value="ECO:0007669"/>
    <property type="project" value="InterPro"/>
</dbReference>
<dbReference type="GO" id="GO:0000981">
    <property type="term" value="F:DNA-binding transcription factor activity, RNA polymerase II-specific"/>
    <property type="evidence" value="ECO:0007669"/>
    <property type="project" value="InterPro"/>
</dbReference>
<dbReference type="PROSITE" id="PS00463">
    <property type="entry name" value="ZN2_CY6_FUNGAL_1"/>
    <property type="match status" value="1"/>
</dbReference>
<dbReference type="EMBL" id="MU005768">
    <property type="protein sequence ID" value="KAF2710850.1"/>
    <property type="molecule type" value="Genomic_DNA"/>
</dbReference>
<dbReference type="InterPro" id="IPR001138">
    <property type="entry name" value="Zn2Cys6_DnaBD"/>
</dbReference>
<evidence type="ECO:0000256" key="5">
    <source>
        <dbReference type="ARBA" id="ARBA00023242"/>
    </source>
</evidence>
<dbReference type="Pfam" id="PF00172">
    <property type="entry name" value="Zn_clus"/>
    <property type="match status" value="1"/>
</dbReference>
<dbReference type="OrthoDB" id="2328572at2759"/>
<dbReference type="CDD" id="cd00067">
    <property type="entry name" value="GAL4"/>
    <property type="match status" value="1"/>
</dbReference>
<dbReference type="AlphaFoldDB" id="A0A6G1KDJ8"/>
<gene>
    <name evidence="7" type="ORF">K504DRAFT_500798</name>
</gene>
<dbReference type="Gene3D" id="4.10.240.10">
    <property type="entry name" value="Zn(2)-C6 fungal-type DNA-binding domain"/>
    <property type="match status" value="1"/>
</dbReference>
<protein>
    <recommendedName>
        <fullName evidence="6">Zn(2)-C6 fungal-type domain-containing protein</fullName>
    </recommendedName>
</protein>
<dbReference type="PANTHER" id="PTHR31069">
    <property type="entry name" value="OLEATE-ACTIVATED TRANSCRIPTION FACTOR 1-RELATED"/>
    <property type="match status" value="1"/>
</dbReference>
<keyword evidence="8" id="KW-1185">Reference proteome</keyword>
<evidence type="ECO:0000256" key="1">
    <source>
        <dbReference type="ARBA" id="ARBA00022723"/>
    </source>
</evidence>
<reference evidence="7" key="1">
    <citation type="journal article" date="2020" name="Stud. Mycol.">
        <title>101 Dothideomycetes genomes: a test case for predicting lifestyles and emergence of pathogens.</title>
        <authorList>
            <person name="Haridas S."/>
            <person name="Albert R."/>
            <person name="Binder M."/>
            <person name="Bloem J."/>
            <person name="Labutti K."/>
            <person name="Salamov A."/>
            <person name="Andreopoulos B."/>
            <person name="Baker S."/>
            <person name="Barry K."/>
            <person name="Bills G."/>
            <person name="Bluhm B."/>
            <person name="Cannon C."/>
            <person name="Castanera R."/>
            <person name="Culley D."/>
            <person name="Daum C."/>
            <person name="Ezra D."/>
            <person name="Gonzalez J."/>
            <person name="Henrissat B."/>
            <person name="Kuo A."/>
            <person name="Liang C."/>
            <person name="Lipzen A."/>
            <person name="Lutzoni F."/>
            <person name="Magnuson J."/>
            <person name="Mondo S."/>
            <person name="Nolan M."/>
            <person name="Ohm R."/>
            <person name="Pangilinan J."/>
            <person name="Park H.-J."/>
            <person name="Ramirez L."/>
            <person name="Alfaro M."/>
            <person name="Sun H."/>
            <person name="Tritt A."/>
            <person name="Yoshinaga Y."/>
            <person name="Zwiers L.-H."/>
            <person name="Turgeon B."/>
            <person name="Goodwin S."/>
            <person name="Spatafora J."/>
            <person name="Crous P."/>
            <person name="Grigoriev I."/>
        </authorList>
    </citation>
    <scope>NUCLEOTIDE SEQUENCE</scope>
    <source>
        <strain evidence="7">CBS 279.74</strain>
    </source>
</reference>
<keyword evidence="2" id="KW-0805">Transcription regulation</keyword>
<dbReference type="Proteomes" id="UP000799428">
    <property type="component" value="Unassembled WGS sequence"/>
</dbReference>
<keyword evidence="5" id="KW-0539">Nucleus</keyword>
<proteinExistence type="predicted"/>
<evidence type="ECO:0000313" key="7">
    <source>
        <dbReference type="EMBL" id="KAF2710850.1"/>
    </source>
</evidence>
<evidence type="ECO:0000259" key="6">
    <source>
        <dbReference type="PROSITE" id="PS50048"/>
    </source>
</evidence>
<dbReference type="PANTHER" id="PTHR31069:SF31">
    <property type="entry name" value="MONODICTYPHENONE CLUSTER TRANSCRIPTION FACTOR-RELATED"/>
    <property type="match status" value="1"/>
</dbReference>
<keyword evidence="1" id="KW-0479">Metal-binding</keyword>
<keyword evidence="3" id="KW-0238">DNA-binding</keyword>
<evidence type="ECO:0000313" key="8">
    <source>
        <dbReference type="Proteomes" id="UP000799428"/>
    </source>
</evidence>
<dbReference type="InterPro" id="IPR036864">
    <property type="entry name" value="Zn2-C6_fun-type_DNA-bd_sf"/>
</dbReference>
<organism evidence="7 8">
    <name type="scientific">Pleomassaria siparia CBS 279.74</name>
    <dbReference type="NCBI Taxonomy" id="1314801"/>
    <lineage>
        <taxon>Eukaryota</taxon>
        <taxon>Fungi</taxon>
        <taxon>Dikarya</taxon>
        <taxon>Ascomycota</taxon>
        <taxon>Pezizomycotina</taxon>
        <taxon>Dothideomycetes</taxon>
        <taxon>Pleosporomycetidae</taxon>
        <taxon>Pleosporales</taxon>
        <taxon>Pleomassariaceae</taxon>
        <taxon>Pleomassaria</taxon>
    </lineage>
</organism>
<accession>A0A6G1KDJ8</accession>
<evidence type="ECO:0000256" key="3">
    <source>
        <dbReference type="ARBA" id="ARBA00023125"/>
    </source>
</evidence>
<name>A0A6G1KDJ8_9PLEO</name>
<dbReference type="SMART" id="SM00066">
    <property type="entry name" value="GAL4"/>
    <property type="match status" value="1"/>
</dbReference>
<sequence>MSTIAPRPSNARLRLACDSCSAAKMKCDKKTPICDRCTKNGLSQCTYSVFRRYDKQSLAKRMACEREKAAAAALLQPMTTGTQSEPSFDLGDFGTSSFEPLAETVSPDISMRRDSNETSKAWETIVEHDCEAHAIAVLRSLQHYTAGVKDHITAAANKTSQTSSIHELAPSSEVGHFGVHPKSVQVSAYDLDLEDQTSLRRVILQGELRKAEKMINELGNVGNNYANIASYSAKWCGLGIPQISAEVQDILKKLE</sequence>
<evidence type="ECO:0000256" key="4">
    <source>
        <dbReference type="ARBA" id="ARBA00023163"/>
    </source>
</evidence>
<dbReference type="GO" id="GO:0003677">
    <property type="term" value="F:DNA binding"/>
    <property type="evidence" value="ECO:0007669"/>
    <property type="project" value="UniProtKB-KW"/>
</dbReference>
<dbReference type="PROSITE" id="PS50048">
    <property type="entry name" value="ZN2_CY6_FUNGAL_2"/>
    <property type="match status" value="1"/>
</dbReference>
<evidence type="ECO:0000256" key="2">
    <source>
        <dbReference type="ARBA" id="ARBA00023015"/>
    </source>
</evidence>